<keyword evidence="1" id="KW-0175">Coiled coil</keyword>
<evidence type="ECO:0000256" key="1">
    <source>
        <dbReference type="SAM" id="Coils"/>
    </source>
</evidence>
<evidence type="ECO:0000256" key="2">
    <source>
        <dbReference type="SAM" id="MobiDB-lite"/>
    </source>
</evidence>
<feature type="region of interest" description="Disordered" evidence="2">
    <location>
        <begin position="271"/>
        <end position="355"/>
    </location>
</feature>
<feature type="region of interest" description="Disordered" evidence="2">
    <location>
        <begin position="1"/>
        <end position="37"/>
    </location>
</feature>
<gene>
    <name evidence="3" type="ORF">ODALV1_LOCUS28346</name>
</gene>
<organism evidence="3 4">
    <name type="scientific">Orchesella dallaii</name>
    <dbReference type="NCBI Taxonomy" id="48710"/>
    <lineage>
        <taxon>Eukaryota</taxon>
        <taxon>Metazoa</taxon>
        <taxon>Ecdysozoa</taxon>
        <taxon>Arthropoda</taxon>
        <taxon>Hexapoda</taxon>
        <taxon>Collembola</taxon>
        <taxon>Entomobryomorpha</taxon>
        <taxon>Entomobryoidea</taxon>
        <taxon>Orchesellidae</taxon>
        <taxon>Orchesellinae</taxon>
        <taxon>Orchesella</taxon>
    </lineage>
</organism>
<comment type="caution">
    <text evidence="3">The sequence shown here is derived from an EMBL/GenBank/DDBJ whole genome shotgun (WGS) entry which is preliminary data.</text>
</comment>
<feature type="coiled-coil region" evidence="1">
    <location>
        <begin position="47"/>
        <end position="103"/>
    </location>
</feature>
<keyword evidence="4" id="KW-1185">Reference proteome</keyword>
<reference evidence="3 4" key="1">
    <citation type="submission" date="2024-08" db="EMBL/GenBank/DDBJ databases">
        <authorList>
            <person name="Cucini C."/>
            <person name="Frati F."/>
        </authorList>
    </citation>
    <scope>NUCLEOTIDE SEQUENCE [LARGE SCALE GENOMIC DNA]</scope>
</reference>
<evidence type="ECO:0000313" key="4">
    <source>
        <dbReference type="Proteomes" id="UP001642540"/>
    </source>
</evidence>
<protein>
    <submittedName>
        <fullName evidence="3">Uncharacterized protein</fullName>
    </submittedName>
</protein>
<evidence type="ECO:0000313" key="3">
    <source>
        <dbReference type="EMBL" id="CAL8140604.1"/>
    </source>
</evidence>
<sequence length="355" mass="41100">MSARKGATNKRQVSPVLSENDDNLSVPVPKKSKNAPNLPVKAILDKLDEIQKSNNSLKTSVEKVEKNVSECRDSIKQSIEDMRAEFQNRFSDHEERFEDLESRTKGLDKDMEQIYLDQERMYIAINKLNLILLGLNDQQVEHPDQLFEKVIDELKVSHQDAVCDIKKVFRVGKFKTDQTRPVKIIFGNINARDAIYDGRKNLEKPLNLNEDLPFTVRMDHKKLLKIRYDAITENPQELVLLHLHKRQIIIGKKLIKIIHGNRTEETLTPTQIQQYQPPKRDRIRNENPEGQRTHETNSNTLQTTRHLFHNNTSRSEATSHTAVPGSSTTEAIRPTFLESQRNQQQPSSRSMNPWM</sequence>
<feature type="compositionally biased region" description="Low complexity" evidence="2">
    <location>
        <begin position="339"/>
        <end position="355"/>
    </location>
</feature>
<dbReference type="EMBL" id="CAXLJM020000138">
    <property type="protein sequence ID" value="CAL8140604.1"/>
    <property type="molecule type" value="Genomic_DNA"/>
</dbReference>
<dbReference type="Proteomes" id="UP001642540">
    <property type="component" value="Unassembled WGS sequence"/>
</dbReference>
<feature type="compositionally biased region" description="Polar residues" evidence="2">
    <location>
        <begin position="296"/>
        <end position="330"/>
    </location>
</feature>
<feature type="compositionally biased region" description="Basic and acidic residues" evidence="2">
    <location>
        <begin position="278"/>
        <end position="295"/>
    </location>
</feature>
<name>A0ABP1S0R3_9HEXA</name>
<accession>A0ABP1S0R3</accession>
<proteinExistence type="predicted"/>
<dbReference type="Gene3D" id="3.90.20.10">
    <property type="match status" value="1"/>
</dbReference>